<dbReference type="Proteomes" id="UP000034805">
    <property type="component" value="Unassembled WGS sequence"/>
</dbReference>
<proteinExistence type="predicted"/>
<evidence type="ECO:0000313" key="3">
    <source>
        <dbReference type="Proteomes" id="UP000034805"/>
    </source>
</evidence>
<evidence type="ECO:0000313" key="2">
    <source>
        <dbReference type="EMBL" id="KPP72478.1"/>
    </source>
</evidence>
<dbReference type="AlphaFoldDB" id="A0A0P7YWB0"/>
<reference evidence="2 3" key="1">
    <citation type="submission" date="2015-08" db="EMBL/GenBank/DDBJ databases">
        <title>The genome of the Asian arowana (Scleropages formosus).</title>
        <authorList>
            <person name="Tan M.H."/>
            <person name="Gan H.M."/>
            <person name="Croft L.J."/>
            <person name="Austin C.M."/>
        </authorList>
    </citation>
    <scope>NUCLEOTIDE SEQUENCE [LARGE SCALE GENOMIC DNA]</scope>
    <source>
        <strain evidence="2">Aro1</strain>
    </source>
</reference>
<dbReference type="EMBL" id="JARO02002516">
    <property type="protein sequence ID" value="KPP72478.1"/>
    <property type="molecule type" value="Genomic_DNA"/>
</dbReference>
<evidence type="ECO:0000256" key="1">
    <source>
        <dbReference type="SAM" id="MobiDB-lite"/>
    </source>
</evidence>
<sequence length="145" mass="15874">MCGSERSSHGRSSRSRWKSPSILRGFQKKSRVRETDKPQLDRRSGVTAPPVPRSSRTVAGNERPKLEGWRACRAAEWSGARSACRFRGESAGCRELVTVAVAARGKLCVTHSHFPQQGRRGPGRSGAEQRGLSLVESANEISCEV</sequence>
<accession>A0A0P7YWB0</accession>
<protein>
    <submittedName>
        <fullName evidence="2">Uncharacterized protein</fullName>
    </submittedName>
</protein>
<organism evidence="2 3">
    <name type="scientific">Scleropages formosus</name>
    <name type="common">Asian bonytongue</name>
    <name type="synonym">Osteoglossum formosum</name>
    <dbReference type="NCBI Taxonomy" id="113540"/>
    <lineage>
        <taxon>Eukaryota</taxon>
        <taxon>Metazoa</taxon>
        <taxon>Chordata</taxon>
        <taxon>Craniata</taxon>
        <taxon>Vertebrata</taxon>
        <taxon>Euteleostomi</taxon>
        <taxon>Actinopterygii</taxon>
        <taxon>Neopterygii</taxon>
        <taxon>Teleostei</taxon>
        <taxon>Osteoglossocephala</taxon>
        <taxon>Osteoglossomorpha</taxon>
        <taxon>Osteoglossiformes</taxon>
        <taxon>Osteoglossidae</taxon>
        <taxon>Scleropages</taxon>
    </lineage>
</organism>
<feature type="compositionally biased region" description="Basic and acidic residues" evidence="1">
    <location>
        <begin position="32"/>
        <end position="44"/>
    </location>
</feature>
<comment type="caution">
    <text evidence="2">The sequence shown here is derived from an EMBL/GenBank/DDBJ whole genome shotgun (WGS) entry which is preliminary data.</text>
</comment>
<gene>
    <name evidence="2" type="ORF">Z043_108514</name>
</gene>
<name>A0A0P7YWB0_SCLFO</name>
<feature type="region of interest" description="Disordered" evidence="1">
    <location>
        <begin position="114"/>
        <end position="133"/>
    </location>
</feature>
<feature type="region of interest" description="Disordered" evidence="1">
    <location>
        <begin position="1"/>
        <end position="65"/>
    </location>
</feature>